<dbReference type="OrthoDB" id="441446at2759"/>
<comment type="similarity">
    <text evidence="1">Belongs to the nuclease type I family.</text>
</comment>
<dbReference type="InParanoid" id="A0A0V0QD48"/>
<keyword evidence="5" id="KW-0378">Hydrolase</keyword>
<proteinExistence type="inferred from homology"/>
<evidence type="ECO:0000256" key="3">
    <source>
        <dbReference type="ARBA" id="ARBA00022723"/>
    </source>
</evidence>
<dbReference type="GO" id="GO:0016788">
    <property type="term" value="F:hydrolase activity, acting on ester bonds"/>
    <property type="evidence" value="ECO:0007669"/>
    <property type="project" value="InterPro"/>
</dbReference>
<dbReference type="OMA" id="LRYFIHI"/>
<name>A0A0V0QD48_PSEPJ</name>
<dbReference type="Pfam" id="PF02265">
    <property type="entry name" value="S1-P1_nuclease"/>
    <property type="match status" value="1"/>
</dbReference>
<keyword evidence="3" id="KW-0479">Metal-binding</keyword>
<dbReference type="PANTHER" id="PTHR33146:SF10">
    <property type="entry name" value="STRAND-SPECIFIC NUCLEASE, PUTATIVE-RELATED"/>
    <property type="match status" value="1"/>
</dbReference>
<dbReference type="EMBL" id="LDAU01000198">
    <property type="protein sequence ID" value="KRX00005.1"/>
    <property type="molecule type" value="Genomic_DNA"/>
</dbReference>
<dbReference type="SUPFAM" id="SSF48537">
    <property type="entry name" value="Phospholipase C/P1 nuclease"/>
    <property type="match status" value="1"/>
</dbReference>
<keyword evidence="6" id="KW-1015">Disulfide bond</keyword>
<gene>
    <name evidence="8" type="ORF">PPERSA_05507</name>
</gene>
<keyword evidence="7" id="KW-0325">Glycoprotein</keyword>
<protein>
    <submittedName>
        <fullName evidence="8">Phospholipase C/P1 nuclease domain</fullName>
    </submittedName>
</protein>
<keyword evidence="2" id="KW-0540">Nuclease</keyword>
<reference evidence="8 9" key="1">
    <citation type="journal article" date="2015" name="Sci. Rep.">
        <title>Genome of the facultative scuticociliatosis pathogen Pseudocohnilembus persalinus provides insight into its virulence through horizontal gene transfer.</title>
        <authorList>
            <person name="Xiong J."/>
            <person name="Wang G."/>
            <person name="Cheng J."/>
            <person name="Tian M."/>
            <person name="Pan X."/>
            <person name="Warren A."/>
            <person name="Jiang C."/>
            <person name="Yuan D."/>
            <person name="Miao W."/>
        </authorList>
    </citation>
    <scope>NUCLEOTIDE SEQUENCE [LARGE SCALE GENOMIC DNA]</scope>
    <source>
        <strain evidence="8">36N120E</strain>
    </source>
</reference>
<evidence type="ECO:0000313" key="8">
    <source>
        <dbReference type="EMBL" id="KRX00005.1"/>
    </source>
</evidence>
<dbReference type="GO" id="GO:0003676">
    <property type="term" value="F:nucleic acid binding"/>
    <property type="evidence" value="ECO:0007669"/>
    <property type="project" value="InterPro"/>
</dbReference>
<keyword evidence="9" id="KW-1185">Reference proteome</keyword>
<dbReference type="InterPro" id="IPR003154">
    <property type="entry name" value="S1/P1nuclease"/>
</dbReference>
<comment type="caution">
    <text evidence="8">The sequence shown here is derived from an EMBL/GenBank/DDBJ whole genome shotgun (WGS) entry which is preliminary data.</text>
</comment>
<dbReference type="InterPro" id="IPR008947">
    <property type="entry name" value="PLipase_C/P1_nuclease_dom_sf"/>
</dbReference>
<dbReference type="AlphaFoldDB" id="A0A0V0QD48"/>
<dbReference type="PANTHER" id="PTHR33146">
    <property type="entry name" value="ENDONUCLEASE 4"/>
    <property type="match status" value="1"/>
</dbReference>
<evidence type="ECO:0000256" key="6">
    <source>
        <dbReference type="ARBA" id="ARBA00023157"/>
    </source>
</evidence>
<evidence type="ECO:0000256" key="1">
    <source>
        <dbReference type="ARBA" id="ARBA00009547"/>
    </source>
</evidence>
<dbReference type="CDD" id="cd11010">
    <property type="entry name" value="S1-P1_nuclease"/>
    <property type="match status" value="1"/>
</dbReference>
<evidence type="ECO:0000256" key="5">
    <source>
        <dbReference type="ARBA" id="ARBA00022801"/>
    </source>
</evidence>
<accession>A0A0V0QD48</accession>
<dbReference type="FunCoup" id="A0A0V0QD48">
    <property type="interactions" value="1"/>
</dbReference>
<evidence type="ECO:0000256" key="7">
    <source>
        <dbReference type="ARBA" id="ARBA00023180"/>
    </source>
</evidence>
<dbReference type="GO" id="GO:0004519">
    <property type="term" value="F:endonuclease activity"/>
    <property type="evidence" value="ECO:0007669"/>
    <property type="project" value="UniProtKB-KW"/>
</dbReference>
<dbReference type="GO" id="GO:0046872">
    <property type="term" value="F:metal ion binding"/>
    <property type="evidence" value="ECO:0007669"/>
    <property type="project" value="UniProtKB-KW"/>
</dbReference>
<dbReference type="Proteomes" id="UP000054937">
    <property type="component" value="Unassembled WGS sequence"/>
</dbReference>
<organism evidence="8 9">
    <name type="scientific">Pseudocohnilembus persalinus</name>
    <name type="common">Ciliate</name>
    <dbReference type="NCBI Taxonomy" id="266149"/>
    <lineage>
        <taxon>Eukaryota</taxon>
        <taxon>Sar</taxon>
        <taxon>Alveolata</taxon>
        <taxon>Ciliophora</taxon>
        <taxon>Intramacronucleata</taxon>
        <taxon>Oligohymenophorea</taxon>
        <taxon>Scuticociliatia</taxon>
        <taxon>Philasterida</taxon>
        <taxon>Pseudocohnilembidae</taxon>
        <taxon>Pseudocohnilembus</taxon>
    </lineage>
</organism>
<keyword evidence="4" id="KW-0255">Endonuclease</keyword>
<sequence>MIAAQIAELVLQQNHPEIYDIANQMVLAMNGLDSNLNDNFVTSSVWADDIKDKAMNFWESWHFYDRPVNPDGIYLQQDPIEAESNACTALERAVDEIMNSDGTKITAQKTIMIRYIIHIVGDVHQPLHSSNLFNETYNDSIGDMGGNLLNIITIDGVKENLHAYWDQGAEVFQTPDFNPIPRPLSQQSKQYLIQWSQKLMESYSIESFGNLVNDLDIYNWTKESWEFAKNTTYPLMFETNQLDEQYHKNAQELCKSRVTLAGYRLANLLVDILQGYVVETSFNNQDKIQNSYLEEQVKEKYQSIFTYRKKLIE</sequence>
<dbReference type="Gene3D" id="1.10.575.10">
    <property type="entry name" value="P1 Nuclease"/>
    <property type="match status" value="1"/>
</dbReference>
<evidence type="ECO:0000256" key="2">
    <source>
        <dbReference type="ARBA" id="ARBA00022722"/>
    </source>
</evidence>
<evidence type="ECO:0000313" key="9">
    <source>
        <dbReference type="Proteomes" id="UP000054937"/>
    </source>
</evidence>
<evidence type="ECO:0000256" key="4">
    <source>
        <dbReference type="ARBA" id="ARBA00022759"/>
    </source>
</evidence>
<dbReference type="GO" id="GO:0006308">
    <property type="term" value="P:DNA catabolic process"/>
    <property type="evidence" value="ECO:0007669"/>
    <property type="project" value="InterPro"/>
</dbReference>